<gene>
    <name evidence="2" type="ORF">AMPC_25470</name>
</gene>
<dbReference type="InterPro" id="IPR052022">
    <property type="entry name" value="26kDa_periplasmic_antigen"/>
</dbReference>
<evidence type="ECO:0000313" key="3">
    <source>
        <dbReference type="Proteomes" id="UP001162734"/>
    </source>
</evidence>
<feature type="chain" id="PRO_5046453120" evidence="1">
    <location>
        <begin position="27"/>
        <end position="236"/>
    </location>
</feature>
<protein>
    <submittedName>
        <fullName evidence="2">Outer membrane protein</fullName>
    </submittedName>
</protein>
<dbReference type="PANTHER" id="PTHR34387">
    <property type="entry name" value="SLR1258 PROTEIN"/>
    <property type="match status" value="1"/>
</dbReference>
<dbReference type="PANTHER" id="PTHR34387:SF1">
    <property type="entry name" value="PERIPLASMIC IMMUNOGENIC PROTEIN"/>
    <property type="match status" value="1"/>
</dbReference>
<name>A0ABM7XC60_9BACT</name>
<reference evidence="3" key="1">
    <citation type="journal article" date="2022" name="Int. J. Syst. Evol. Microbiol.">
        <title>Anaeromyxobacter oryzae sp. nov., Anaeromyxobacter diazotrophicus sp. nov. and Anaeromyxobacter paludicola sp. nov., isolated from paddy soils.</title>
        <authorList>
            <person name="Itoh H."/>
            <person name="Xu Z."/>
            <person name="Mise K."/>
            <person name="Masuda Y."/>
            <person name="Ushijima N."/>
            <person name="Hayakawa C."/>
            <person name="Shiratori Y."/>
            <person name="Senoo K."/>
        </authorList>
    </citation>
    <scope>NUCLEOTIDE SEQUENCE [LARGE SCALE GENOMIC DNA]</scope>
    <source>
        <strain evidence="3">Red630</strain>
    </source>
</reference>
<accession>A0ABM7XC60</accession>
<organism evidence="2 3">
    <name type="scientific">Anaeromyxobacter paludicola</name>
    <dbReference type="NCBI Taxonomy" id="2918171"/>
    <lineage>
        <taxon>Bacteria</taxon>
        <taxon>Pseudomonadati</taxon>
        <taxon>Myxococcota</taxon>
        <taxon>Myxococcia</taxon>
        <taxon>Myxococcales</taxon>
        <taxon>Cystobacterineae</taxon>
        <taxon>Anaeromyxobacteraceae</taxon>
        <taxon>Anaeromyxobacter</taxon>
    </lineage>
</organism>
<dbReference type="Gene3D" id="3.30.70.2970">
    <property type="entry name" value="Protein of unknown function (DUF541), domain 2"/>
    <property type="match status" value="1"/>
</dbReference>
<proteinExistence type="predicted"/>
<dbReference type="Proteomes" id="UP001162734">
    <property type="component" value="Chromosome"/>
</dbReference>
<keyword evidence="3" id="KW-1185">Reference proteome</keyword>
<evidence type="ECO:0000313" key="2">
    <source>
        <dbReference type="EMBL" id="BDG09434.1"/>
    </source>
</evidence>
<dbReference type="InterPro" id="IPR007497">
    <property type="entry name" value="SIMPL/DUF541"/>
</dbReference>
<feature type="signal peptide" evidence="1">
    <location>
        <begin position="1"/>
        <end position="26"/>
    </location>
</feature>
<sequence length="236" mass="24159">MPVAMRLLTGPLLSLLVVAAAHPARAADPTPPPSLSVAGEGRATAAPDVAVLALGAEVVGPSLAGATREANGRMARVLEALTANGVAKKDVQTSRYEVGLERRPDPHGGLGPISGYRVRSAFKVTVRELARTGAVLDAALAAGANDVQGITFEKEDSAPERLRALAAAVASGRAKAETLARAAGRKLGPLLQLSEGGVASPPWPLATLRARSMGKASVEPGELQFTAEVELVFALE</sequence>
<dbReference type="Gene3D" id="3.30.110.170">
    <property type="entry name" value="Protein of unknown function (DUF541), domain 1"/>
    <property type="match status" value="1"/>
</dbReference>
<dbReference type="EMBL" id="AP025592">
    <property type="protein sequence ID" value="BDG09434.1"/>
    <property type="molecule type" value="Genomic_DNA"/>
</dbReference>
<keyword evidence="1" id="KW-0732">Signal</keyword>
<dbReference type="Pfam" id="PF04402">
    <property type="entry name" value="SIMPL"/>
    <property type="match status" value="1"/>
</dbReference>
<evidence type="ECO:0000256" key="1">
    <source>
        <dbReference type="SAM" id="SignalP"/>
    </source>
</evidence>